<dbReference type="Gene3D" id="1.20.1070.10">
    <property type="entry name" value="Rhodopsin 7-helix transmembrane proteins"/>
    <property type="match status" value="1"/>
</dbReference>
<dbReference type="Proteomes" id="UP001187415">
    <property type="component" value="Unassembled WGS sequence"/>
</dbReference>
<evidence type="ECO:0000256" key="9">
    <source>
        <dbReference type="SAM" id="Phobius"/>
    </source>
</evidence>
<feature type="transmembrane region" description="Helical" evidence="9">
    <location>
        <begin position="54"/>
        <end position="74"/>
    </location>
</feature>
<dbReference type="EMBL" id="JAUPFM010000046">
    <property type="protein sequence ID" value="KAK2814437.1"/>
    <property type="molecule type" value="Genomic_DNA"/>
</dbReference>
<evidence type="ECO:0000313" key="11">
    <source>
        <dbReference type="EMBL" id="KAK2814437.1"/>
    </source>
</evidence>
<keyword evidence="2" id="KW-1003">Cell membrane</keyword>
<protein>
    <recommendedName>
        <fullName evidence="10">G-protein coupled receptors family 1 profile domain-containing protein</fullName>
    </recommendedName>
</protein>
<keyword evidence="6 9" id="KW-0472">Membrane</keyword>
<evidence type="ECO:0000259" key="10">
    <source>
        <dbReference type="PROSITE" id="PS50262"/>
    </source>
</evidence>
<evidence type="ECO:0000256" key="3">
    <source>
        <dbReference type="ARBA" id="ARBA00022692"/>
    </source>
</evidence>
<gene>
    <name evidence="11" type="ORF">Q5P01_000480</name>
</gene>
<keyword evidence="12" id="KW-1185">Reference proteome</keyword>
<dbReference type="AlphaFoldDB" id="A0AA88IHN1"/>
<evidence type="ECO:0000256" key="7">
    <source>
        <dbReference type="ARBA" id="ARBA00023170"/>
    </source>
</evidence>
<organism evidence="11 12">
    <name type="scientific">Channa striata</name>
    <name type="common">Snakehead murrel</name>
    <name type="synonym">Ophicephalus striatus</name>
    <dbReference type="NCBI Taxonomy" id="64152"/>
    <lineage>
        <taxon>Eukaryota</taxon>
        <taxon>Metazoa</taxon>
        <taxon>Chordata</taxon>
        <taxon>Craniata</taxon>
        <taxon>Vertebrata</taxon>
        <taxon>Euteleostomi</taxon>
        <taxon>Actinopterygii</taxon>
        <taxon>Neopterygii</taxon>
        <taxon>Teleostei</taxon>
        <taxon>Neoteleostei</taxon>
        <taxon>Acanthomorphata</taxon>
        <taxon>Anabantaria</taxon>
        <taxon>Anabantiformes</taxon>
        <taxon>Channoidei</taxon>
        <taxon>Channidae</taxon>
        <taxon>Channa</taxon>
    </lineage>
</organism>
<comment type="subcellular location">
    <subcellularLocation>
        <location evidence="1">Cell membrane</location>
        <topology evidence="1">Multi-pass membrane protein</topology>
    </subcellularLocation>
</comment>
<evidence type="ECO:0000256" key="8">
    <source>
        <dbReference type="ARBA" id="ARBA00023224"/>
    </source>
</evidence>
<comment type="caution">
    <text evidence="11">The sequence shown here is derived from an EMBL/GenBank/DDBJ whole genome shotgun (WGS) entry which is preliminary data.</text>
</comment>
<dbReference type="SUPFAM" id="SSF81321">
    <property type="entry name" value="Family A G protein-coupled receptor-like"/>
    <property type="match status" value="1"/>
</dbReference>
<feature type="non-terminal residue" evidence="11">
    <location>
        <position position="1"/>
    </location>
</feature>
<dbReference type="PANTHER" id="PTHR24249:SF381">
    <property type="entry name" value="TRACE AMINE ASSOCIATED RECEPTOR 19P-RELATED"/>
    <property type="match status" value="1"/>
</dbReference>
<keyword evidence="7" id="KW-0675">Receptor</keyword>
<dbReference type="InterPro" id="IPR000276">
    <property type="entry name" value="GPCR_Rhodpsn"/>
</dbReference>
<keyword evidence="8" id="KW-0807">Transducer</keyword>
<keyword evidence="5" id="KW-0297">G-protein coupled receptor</keyword>
<dbReference type="InterPro" id="IPR050569">
    <property type="entry name" value="TAAR"/>
</dbReference>
<dbReference type="Pfam" id="PF00001">
    <property type="entry name" value="7tm_1"/>
    <property type="match status" value="1"/>
</dbReference>
<feature type="domain" description="G-protein coupled receptors family 1 profile" evidence="10">
    <location>
        <begin position="1"/>
        <end position="71"/>
    </location>
</feature>
<evidence type="ECO:0000256" key="1">
    <source>
        <dbReference type="ARBA" id="ARBA00004651"/>
    </source>
</evidence>
<dbReference type="GO" id="GO:0005886">
    <property type="term" value="C:plasma membrane"/>
    <property type="evidence" value="ECO:0007669"/>
    <property type="project" value="UniProtKB-SubCell"/>
</dbReference>
<evidence type="ECO:0000256" key="6">
    <source>
        <dbReference type="ARBA" id="ARBA00023136"/>
    </source>
</evidence>
<evidence type="ECO:0000313" key="12">
    <source>
        <dbReference type="Proteomes" id="UP001187415"/>
    </source>
</evidence>
<dbReference type="GO" id="GO:0001594">
    <property type="term" value="F:trace-amine receptor activity"/>
    <property type="evidence" value="ECO:0007669"/>
    <property type="project" value="TreeGrafter"/>
</dbReference>
<dbReference type="PROSITE" id="PS50262">
    <property type="entry name" value="G_PROTEIN_RECEP_F1_2"/>
    <property type="match status" value="1"/>
</dbReference>
<dbReference type="PRINTS" id="PR00237">
    <property type="entry name" value="GPCRRHODOPSN"/>
</dbReference>
<dbReference type="PANTHER" id="PTHR24249">
    <property type="entry name" value="HISTAMINE RECEPTOR-RELATED G-PROTEIN COUPLED RECEPTOR"/>
    <property type="match status" value="1"/>
</dbReference>
<feature type="transmembrane region" description="Helical" evidence="9">
    <location>
        <begin position="21"/>
        <end position="42"/>
    </location>
</feature>
<proteinExistence type="predicted"/>
<evidence type="ECO:0000256" key="5">
    <source>
        <dbReference type="ARBA" id="ARBA00023040"/>
    </source>
</evidence>
<sequence length="101" mass="11367">VKLQSSVTVTVKKSELKAARTLGVVVAVFIMCYCPFYCVSLSRSDITMASSTNTFINFLVLLNSCLNPVIYAFFYPWFRKSVKLIVTLEMLRPHSCEACVL</sequence>
<accession>A0AA88IHN1</accession>
<dbReference type="InterPro" id="IPR017452">
    <property type="entry name" value="GPCR_Rhodpsn_7TM"/>
</dbReference>
<evidence type="ECO:0000256" key="4">
    <source>
        <dbReference type="ARBA" id="ARBA00022989"/>
    </source>
</evidence>
<keyword evidence="3 9" id="KW-0812">Transmembrane</keyword>
<name>A0AA88IHN1_CHASR</name>
<reference evidence="11" key="1">
    <citation type="submission" date="2023-07" db="EMBL/GenBank/DDBJ databases">
        <title>Chromosome-level Genome Assembly of Striped Snakehead (Channa striata).</title>
        <authorList>
            <person name="Liu H."/>
        </authorList>
    </citation>
    <scope>NUCLEOTIDE SEQUENCE</scope>
    <source>
        <strain evidence="11">Gz</strain>
        <tissue evidence="11">Muscle</tissue>
    </source>
</reference>
<keyword evidence="4 9" id="KW-1133">Transmembrane helix</keyword>
<evidence type="ECO:0000256" key="2">
    <source>
        <dbReference type="ARBA" id="ARBA00022475"/>
    </source>
</evidence>